<dbReference type="STRING" id="6205.A0A0R3WNY4"/>
<sequence length="480" mass="53870">MYDVQVVEGIIKIFEDFASPEEIHVICRTFYDAYLSGDKKSKLFVTLLLPTVLLTYFVRLHTDAAITSAGSTTVKPLSPSQSRRNSQTTFSLGDESSSSPLDSLAFLLSEFCQLAPAVIRCPENCGSSAAYLPDYRVASVYHAPAFNIPAKSLTPKPITSRNSSSTLRLNHASLSTLPSPNFSNFDPACIVRIYADALTRQFVEGTEEQQGLVIISIRTFCDLVKRLTALDTPRILLRSQHHHSVLLIDLSIAIDKLLFMLSFELSLPTAPDTGCASPPDDVKSLRNRLFEELLPRLERYASYHCFASVLLVVGAIRNAWRLCLHPSTPVSPSGIVPIYRRVRLTSDEAMNRSDASPDEAMDSMLCPASPSTHKLSVFTNANFRAEPVAEDIPINGEQETAKMGTDRWKKQHQHHNLTIGSHNHIRHYHHYYQQQQQYFDEGLTRSSENLHSTLSSSSLNLDRAGQHHRRFWSKQRREKS</sequence>
<dbReference type="AlphaFoldDB" id="A0A0R3WNY4"/>
<reference evidence="2 3" key="2">
    <citation type="submission" date="2018-11" db="EMBL/GenBank/DDBJ databases">
        <authorList>
            <consortium name="Pathogen Informatics"/>
        </authorList>
    </citation>
    <scope>NUCLEOTIDE SEQUENCE [LARGE SCALE GENOMIC DNA]</scope>
</reference>
<feature type="compositionally biased region" description="Low complexity" evidence="1">
    <location>
        <begin position="450"/>
        <end position="461"/>
    </location>
</feature>
<feature type="region of interest" description="Disordered" evidence="1">
    <location>
        <begin position="450"/>
        <end position="480"/>
    </location>
</feature>
<feature type="compositionally biased region" description="Basic residues" evidence="1">
    <location>
        <begin position="466"/>
        <end position="480"/>
    </location>
</feature>
<evidence type="ECO:0000313" key="2">
    <source>
        <dbReference type="EMBL" id="VDM20102.1"/>
    </source>
</evidence>
<protein>
    <submittedName>
        <fullName evidence="2 4">Uncharacterized protein</fullName>
    </submittedName>
</protein>
<evidence type="ECO:0000313" key="3">
    <source>
        <dbReference type="Proteomes" id="UP000274429"/>
    </source>
</evidence>
<organism evidence="4">
    <name type="scientific">Hydatigena taeniaeformis</name>
    <name type="common">Feline tapeworm</name>
    <name type="synonym">Taenia taeniaeformis</name>
    <dbReference type="NCBI Taxonomy" id="6205"/>
    <lineage>
        <taxon>Eukaryota</taxon>
        <taxon>Metazoa</taxon>
        <taxon>Spiralia</taxon>
        <taxon>Lophotrochozoa</taxon>
        <taxon>Platyhelminthes</taxon>
        <taxon>Cestoda</taxon>
        <taxon>Eucestoda</taxon>
        <taxon>Cyclophyllidea</taxon>
        <taxon>Taeniidae</taxon>
        <taxon>Hydatigera</taxon>
    </lineage>
</organism>
<gene>
    <name evidence="2" type="ORF">TTAC_LOCUS2459</name>
</gene>
<reference evidence="4" key="1">
    <citation type="submission" date="2017-02" db="UniProtKB">
        <authorList>
            <consortium name="WormBaseParasite"/>
        </authorList>
    </citation>
    <scope>IDENTIFICATION</scope>
</reference>
<evidence type="ECO:0000313" key="4">
    <source>
        <dbReference type="WBParaSite" id="TTAC_0000247201-mRNA-1"/>
    </source>
</evidence>
<dbReference type="WBParaSite" id="TTAC_0000247201-mRNA-1">
    <property type="protein sequence ID" value="TTAC_0000247201-mRNA-1"/>
    <property type="gene ID" value="TTAC_0000247201"/>
</dbReference>
<feature type="region of interest" description="Disordered" evidence="1">
    <location>
        <begin position="71"/>
        <end position="98"/>
    </location>
</feature>
<dbReference type="OrthoDB" id="18937at2759"/>
<proteinExistence type="predicted"/>
<dbReference type="Proteomes" id="UP000274429">
    <property type="component" value="Unassembled WGS sequence"/>
</dbReference>
<name>A0A0R3WNY4_HYDTA</name>
<keyword evidence="3" id="KW-1185">Reference proteome</keyword>
<dbReference type="EMBL" id="UYWX01001106">
    <property type="protein sequence ID" value="VDM20102.1"/>
    <property type="molecule type" value="Genomic_DNA"/>
</dbReference>
<evidence type="ECO:0000256" key="1">
    <source>
        <dbReference type="SAM" id="MobiDB-lite"/>
    </source>
</evidence>
<accession>A0A0R3WNY4</accession>